<keyword evidence="4" id="KW-0418">Kinase</keyword>
<sequence>MITTVTLNPAIDKVCATQGLRLGNVNRMESVTNIAGGKGVNVAKILRQYGYEVAALGFIAGYSGAFVADYLRTIGVATDFIAVSGETRVSTNIIGADGYTTEILEPGPKIEEEELAAFLAGFAEWLPKSELVVLSGSVPQGVGAHIYAELTDTVNASGKKAIVDTSDELLVNAAGKKPYMIKPNLAELEYMVGRRLKGLDAAVEAIRGLVDSGIGHVLLSLGEKGVLYAKEGAKEVLYAKPPKLKALNTIGCGDSVVASFCISQLEGHDMEETLRRAVAISATAASLPGIAESDKEKAEELYKDIEVRAIT</sequence>
<dbReference type="AlphaFoldDB" id="A0A806JXX2"/>
<dbReference type="InterPro" id="IPR029056">
    <property type="entry name" value="Ribokinase-like"/>
</dbReference>
<organism evidence="8">
    <name type="scientific">uncultured bacterium contig00017</name>
    <dbReference type="NCBI Taxonomy" id="1181508"/>
    <lineage>
        <taxon>Bacteria</taxon>
        <taxon>environmental samples</taxon>
    </lineage>
</organism>
<accession>A0A806JXX2</accession>
<dbReference type="GO" id="GO:0008662">
    <property type="term" value="F:1-phosphofructokinase activity"/>
    <property type="evidence" value="ECO:0007669"/>
    <property type="project" value="InterPro"/>
</dbReference>
<dbReference type="InterPro" id="IPR022463">
    <property type="entry name" value="1-PFruKinase"/>
</dbReference>
<comment type="similarity">
    <text evidence="1">Belongs to the carbohydrate kinase PfkB family.</text>
</comment>
<keyword evidence="2 6" id="KW-0808">Transferase</keyword>
<dbReference type="Pfam" id="PF00294">
    <property type="entry name" value="PfkB"/>
    <property type="match status" value="1"/>
</dbReference>
<dbReference type="InterPro" id="IPR017583">
    <property type="entry name" value="Tagatose/fructose_Pkinase"/>
</dbReference>
<dbReference type="GO" id="GO:0016052">
    <property type="term" value="P:carbohydrate catabolic process"/>
    <property type="evidence" value="ECO:0007669"/>
    <property type="project" value="UniProtKB-ARBA"/>
</dbReference>
<dbReference type="PANTHER" id="PTHR46566:SF1">
    <property type="entry name" value="1-PHOSPHOFRUCTOKINASE"/>
    <property type="match status" value="1"/>
</dbReference>
<feature type="domain" description="Carbohydrate kinase PfkB" evidence="7">
    <location>
        <begin position="11"/>
        <end position="293"/>
    </location>
</feature>
<dbReference type="GO" id="GO:0005829">
    <property type="term" value="C:cytosol"/>
    <property type="evidence" value="ECO:0007669"/>
    <property type="project" value="TreeGrafter"/>
</dbReference>
<name>A0A806JXX2_9BACT</name>
<evidence type="ECO:0000256" key="6">
    <source>
        <dbReference type="PIRNR" id="PIRNR000535"/>
    </source>
</evidence>
<dbReference type="PIRSF" id="PIRSF000535">
    <property type="entry name" value="1PFK/6PFK/LacC"/>
    <property type="match status" value="1"/>
</dbReference>
<reference evidence="8" key="1">
    <citation type="submission" date="2012-03" db="EMBL/GenBank/DDBJ databases">
        <title>Functional metagenomics reveals considerable lignocellulase gene clusters in the gut microbiome of a wood-feeding higher termite.</title>
        <authorList>
            <person name="Liu N."/>
        </authorList>
    </citation>
    <scope>NUCLEOTIDE SEQUENCE</scope>
</reference>
<dbReference type="PANTHER" id="PTHR46566">
    <property type="entry name" value="1-PHOSPHOFRUCTOKINASE-RELATED"/>
    <property type="match status" value="1"/>
</dbReference>
<dbReference type="NCBIfam" id="TIGR03168">
    <property type="entry name" value="1-PFK"/>
    <property type="match status" value="1"/>
</dbReference>
<dbReference type="SUPFAM" id="SSF53613">
    <property type="entry name" value="Ribokinase-like"/>
    <property type="match status" value="1"/>
</dbReference>
<protein>
    <recommendedName>
        <fullName evidence="7">Carbohydrate kinase PfkB domain-containing protein</fullName>
    </recommendedName>
</protein>
<evidence type="ECO:0000256" key="1">
    <source>
        <dbReference type="ARBA" id="ARBA00010688"/>
    </source>
</evidence>
<evidence type="ECO:0000259" key="7">
    <source>
        <dbReference type="Pfam" id="PF00294"/>
    </source>
</evidence>
<dbReference type="EMBL" id="JQ844166">
    <property type="protein sequence ID" value="AGS51641.1"/>
    <property type="molecule type" value="Genomic_DNA"/>
</dbReference>
<keyword evidence="5" id="KW-0067">ATP-binding</keyword>
<dbReference type="Gene3D" id="3.40.1190.20">
    <property type="match status" value="1"/>
</dbReference>
<evidence type="ECO:0000256" key="3">
    <source>
        <dbReference type="ARBA" id="ARBA00022741"/>
    </source>
</evidence>
<proteinExistence type="inferred from homology"/>
<evidence type="ECO:0000256" key="2">
    <source>
        <dbReference type="ARBA" id="ARBA00022679"/>
    </source>
</evidence>
<evidence type="ECO:0000256" key="5">
    <source>
        <dbReference type="ARBA" id="ARBA00022840"/>
    </source>
</evidence>
<dbReference type="InterPro" id="IPR011611">
    <property type="entry name" value="PfkB_dom"/>
</dbReference>
<dbReference type="NCBIfam" id="TIGR03828">
    <property type="entry name" value="pfkB"/>
    <property type="match status" value="1"/>
</dbReference>
<dbReference type="GO" id="GO:0044281">
    <property type="term" value="P:small molecule metabolic process"/>
    <property type="evidence" value="ECO:0007669"/>
    <property type="project" value="UniProtKB-ARBA"/>
</dbReference>
<dbReference type="GO" id="GO:0005524">
    <property type="term" value="F:ATP binding"/>
    <property type="evidence" value="ECO:0007669"/>
    <property type="project" value="UniProtKB-KW"/>
</dbReference>
<dbReference type="FunFam" id="3.40.1190.20:FF:000001">
    <property type="entry name" value="Phosphofructokinase"/>
    <property type="match status" value="1"/>
</dbReference>
<keyword evidence="3" id="KW-0547">Nucleotide-binding</keyword>
<dbReference type="CDD" id="cd01164">
    <property type="entry name" value="FruK_PfkB_like"/>
    <property type="match status" value="1"/>
</dbReference>
<evidence type="ECO:0000256" key="4">
    <source>
        <dbReference type="ARBA" id="ARBA00022777"/>
    </source>
</evidence>
<evidence type="ECO:0000313" key="8">
    <source>
        <dbReference type="EMBL" id="AGS51641.1"/>
    </source>
</evidence>